<dbReference type="Pfam" id="PF17207">
    <property type="entry name" value="MCM_OB"/>
    <property type="match status" value="1"/>
</dbReference>
<dbReference type="AlphaFoldDB" id="A0A9W7ZXK1"/>
<dbReference type="Pfam" id="PF26066">
    <property type="entry name" value="MCM9_N"/>
    <property type="match status" value="1"/>
</dbReference>
<dbReference type="InterPro" id="IPR031327">
    <property type="entry name" value="MCM"/>
</dbReference>
<evidence type="ECO:0000256" key="13">
    <source>
        <dbReference type="ARBA" id="ARBA00047995"/>
    </source>
</evidence>
<evidence type="ECO:0000256" key="11">
    <source>
        <dbReference type="ARBA" id="ARBA00023242"/>
    </source>
</evidence>
<keyword evidence="10" id="KW-0234">DNA repair</keyword>
<feature type="region of interest" description="Disordered" evidence="15">
    <location>
        <begin position="507"/>
        <end position="528"/>
    </location>
</feature>
<dbReference type="PANTHER" id="PTHR11630:SF48">
    <property type="entry name" value="DNA HELICASE MCM9"/>
    <property type="match status" value="1"/>
</dbReference>
<comment type="similarity">
    <text evidence="2 14">Belongs to the MCM family.</text>
</comment>
<dbReference type="InterPro" id="IPR012340">
    <property type="entry name" value="NA-bd_OB-fold"/>
</dbReference>
<evidence type="ECO:0000256" key="3">
    <source>
        <dbReference type="ARBA" id="ARBA00012551"/>
    </source>
</evidence>
<evidence type="ECO:0000256" key="10">
    <source>
        <dbReference type="ARBA" id="ARBA00023204"/>
    </source>
</evidence>
<keyword evidence="18" id="KW-1185">Reference proteome</keyword>
<keyword evidence="11" id="KW-0539">Nucleus</keyword>
<dbReference type="InterPro" id="IPR027417">
    <property type="entry name" value="P-loop_NTPase"/>
</dbReference>
<evidence type="ECO:0000256" key="9">
    <source>
        <dbReference type="ARBA" id="ARBA00023125"/>
    </source>
</evidence>
<dbReference type="InterPro" id="IPR058768">
    <property type="entry name" value="MCM9_N"/>
</dbReference>
<dbReference type="GO" id="GO:0042555">
    <property type="term" value="C:MCM complex"/>
    <property type="evidence" value="ECO:0007669"/>
    <property type="project" value="UniProtKB-ARBA"/>
</dbReference>
<dbReference type="Gene3D" id="3.40.50.300">
    <property type="entry name" value="P-loop containing nucleotide triphosphate hydrolases"/>
    <property type="match status" value="1"/>
</dbReference>
<dbReference type="OrthoDB" id="6274823at2759"/>
<evidence type="ECO:0000256" key="8">
    <source>
        <dbReference type="ARBA" id="ARBA00022840"/>
    </source>
</evidence>
<dbReference type="GO" id="GO:0006279">
    <property type="term" value="P:premeiotic DNA replication"/>
    <property type="evidence" value="ECO:0007669"/>
    <property type="project" value="UniProtKB-ARBA"/>
</dbReference>
<reference evidence="17" key="1">
    <citation type="submission" date="2022-07" db="EMBL/GenBank/DDBJ databases">
        <title>Phylogenomic reconstructions and comparative analyses of Kickxellomycotina fungi.</title>
        <authorList>
            <person name="Reynolds N.K."/>
            <person name="Stajich J.E."/>
            <person name="Barry K."/>
            <person name="Grigoriev I.V."/>
            <person name="Crous P."/>
            <person name="Smith M.E."/>
        </authorList>
    </citation>
    <scope>NUCLEOTIDE SEQUENCE</scope>
    <source>
        <strain evidence="17">NBRC 100468</strain>
    </source>
</reference>
<dbReference type="SUPFAM" id="SSF50249">
    <property type="entry name" value="Nucleic acid-binding proteins"/>
    <property type="match status" value="1"/>
</dbReference>
<evidence type="ECO:0000256" key="1">
    <source>
        <dbReference type="ARBA" id="ARBA00004123"/>
    </source>
</evidence>
<feature type="compositionally biased region" description="Polar residues" evidence="15">
    <location>
        <begin position="507"/>
        <end position="527"/>
    </location>
</feature>
<keyword evidence="6 17" id="KW-0378">Hydrolase</keyword>
<keyword evidence="5" id="KW-0227">DNA damage</keyword>
<evidence type="ECO:0000256" key="2">
    <source>
        <dbReference type="ARBA" id="ARBA00008010"/>
    </source>
</evidence>
<feature type="domain" description="MCM C-terminal AAA(+) ATPase" evidence="16">
    <location>
        <begin position="300"/>
        <end position="503"/>
    </location>
</feature>
<evidence type="ECO:0000256" key="15">
    <source>
        <dbReference type="SAM" id="MobiDB-lite"/>
    </source>
</evidence>
<dbReference type="PROSITE" id="PS50051">
    <property type="entry name" value="MCM_2"/>
    <property type="match status" value="1"/>
</dbReference>
<dbReference type="Gene3D" id="2.20.28.10">
    <property type="match status" value="1"/>
</dbReference>
<dbReference type="SUPFAM" id="SSF52540">
    <property type="entry name" value="P-loop containing nucleoside triphosphate hydrolases"/>
    <property type="match status" value="1"/>
</dbReference>
<evidence type="ECO:0000259" key="16">
    <source>
        <dbReference type="PROSITE" id="PS50051"/>
    </source>
</evidence>
<evidence type="ECO:0000256" key="5">
    <source>
        <dbReference type="ARBA" id="ARBA00022763"/>
    </source>
</evidence>
<keyword evidence="7 17" id="KW-0347">Helicase</keyword>
<dbReference type="GO" id="GO:0031261">
    <property type="term" value="C:DNA replication preinitiation complex"/>
    <property type="evidence" value="ECO:0007669"/>
    <property type="project" value="UniProtKB-ARBA"/>
</dbReference>
<dbReference type="InterPro" id="IPR033762">
    <property type="entry name" value="MCM_OB"/>
</dbReference>
<evidence type="ECO:0000256" key="7">
    <source>
        <dbReference type="ARBA" id="ARBA00022806"/>
    </source>
</evidence>
<comment type="caution">
    <text evidence="17">The sequence shown here is derived from an EMBL/GenBank/DDBJ whole genome shotgun (WGS) entry which is preliminary data.</text>
</comment>
<proteinExistence type="inferred from homology"/>
<dbReference type="EC" id="3.6.4.12" evidence="3"/>
<keyword evidence="9 14" id="KW-0238">DNA-binding</keyword>
<dbReference type="GO" id="GO:0005524">
    <property type="term" value="F:ATP binding"/>
    <property type="evidence" value="ECO:0007669"/>
    <property type="project" value="UniProtKB-KW"/>
</dbReference>
<dbReference type="Gene3D" id="3.30.1640.10">
    <property type="entry name" value="mini-chromosome maintenance (MCM) complex, chain A, domain 1"/>
    <property type="match status" value="1"/>
</dbReference>
<dbReference type="InterPro" id="IPR001208">
    <property type="entry name" value="MCM_dom"/>
</dbReference>
<name>A0A9W7ZXK1_9FUNG</name>
<dbReference type="Pfam" id="PF17855">
    <property type="entry name" value="MCM_lid"/>
    <property type="match status" value="1"/>
</dbReference>
<evidence type="ECO:0000313" key="17">
    <source>
        <dbReference type="EMBL" id="KAJ1913754.1"/>
    </source>
</evidence>
<dbReference type="EMBL" id="JANBPU010000241">
    <property type="protein sequence ID" value="KAJ1913754.1"/>
    <property type="molecule type" value="Genomic_DNA"/>
</dbReference>
<comment type="subcellular location">
    <subcellularLocation>
        <location evidence="1">Nucleus</location>
    </subcellularLocation>
</comment>
<dbReference type="InterPro" id="IPR003593">
    <property type="entry name" value="AAA+_ATPase"/>
</dbReference>
<dbReference type="GO" id="GO:0043596">
    <property type="term" value="C:nuclear replication fork"/>
    <property type="evidence" value="ECO:0007669"/>
    <property type="project" value="UniProtKB-ARBA"/>
</dbReference>
<keyword evidence="8 14" id="KW-0067">ATP-binding</keyword>
<dbReference type="GO" id="GO:0017116">
    <property type="term" value="F:single-stranded DNA helicase activity"/>
    <property type="evidence" value="ECO:0007669"/>
    <property type="project" value="TreeGrafter"/>
</dbReference>
<comment type="catalytic activity">
    <reaction evidence="13">
        <text>ATP + H2O = ADP + phosphate + H(+)</text>
        <dbReference type="Rhea" id="RHEA:13065"/>
        <dbReference type="ChEBI" id="CHEBI:15377"/>
        <dbReference type="ChEBI" id="CHEBI:15378"/>
        <dbReference type="ChEBI" id="CHEBI:30616"/>
        <dbReference type="ChEBI" id="CHEBI:43474"/>
        <dbReference type="ChEBI" id="CHEBI:456216"/>
        <dbReference type="EC" id="3.6.4.12"/>
    </reaction>
</comment>
<dbReference type="InterPro" id="IPR041562">
    <property type="entry name" value="MCM_lid"/>
</dbReference>
<dbReference type="Pfam" id="PF00493">
    <property type="entry name" value="MCM"/>
    <property type="match status" value="1"/>
</dbReference>
<dbReference type="GO" id="GO:0016787">
    <property type="term" value="F:hydrolase activity"/>
    <property type="evidence" value="ECO:0007669"/>
    <property type="project" value="UniProtKB-KW"/>
</dbReference>
<protein>
    <recommendedName>
        <fullName evidence="3">DNA helicase</fullName>
        <ecNumber evidence="3">3.6.4.12</ecNumber>
    </recommendedName>
    <alternativeName>
        <fullName evidence="12">Minichromosome maintenance 9</fullName>
    </alternativeName>
</protein>
<evidence type="ECO:0000256" key="14">
    <source>
        <dbReference type="RuleBase" id="RU004070"/>
    </source>
</evidence>
<sequence length="657" mass="72578">MMVILSQKSKNFLLEYHKNQILDILLLENAESHYSIHVDANNLIHFDTELAYSILETPGNTIYIVEEACQRLQADFEKSHALAENMIVKPNTHVRFINLPATPDCTRTTVPGSEDIGRLIALSGTVIRNGQVKMVEKRRKFRCTKCNTEFYVQAEVEQYNLVPKPTKCVDGKDPCNSTSFAAIPSDAAESLSNCMDYQELKVQEQVNKLSIGTIPRSIMVIMENDLVDVAKSGDDVTIVGTLISRWRPVQANERPDITLALHANSIFTHNDKISQVTVTAEVQGEFRRFWQEYALAPLVGRNIIVGSICPQIYGLYIVKLAVALVLISGVETSDRSGTRTRGEAHLLLVGDPGTAKSQFLKFATKLVSRSVLTTGIGSTSAGLTVTAIKDGGEWQLEAGALVLADRGLCCIDEFGSIREHEKTAIHEAMEQQSISVAKAGIVCKLNTRCTVLAATNPKGKYDPDQSITVNLALGSPLLSRFDLVLVLLDSNNEEWDRTISSFILDSETNPRSRSSAHNTSDPTQGNPWSIDKLQTYIMYVKATFSPVSTPGSERVLTRYYQMQRQTDSRNSARTTIRLLESLIRLSQAHARLMARDKVTVMDAVVSVMLVDASMQGSTLIGPADILHTTFPDDPEEEFRAQQNAVLEKLGLASLIET</sequence>
<dbReference type="PRINTS" id="PR01657">
    <property type="entry name" value="MCMFAMILY"/>
</dbReference>
<dbReference type="SMART" id="SM00350">
    <property type="entry name" value="MCM"/>
    <property type="match status" value="1"/>
</dbReference>
<organism evidence="17 18">
    <name type="scientific">Mycoemilia scoparia</name>
    <dbReference type="NCBI Taxonomy" id="417184"/>
    <lineage>
        <taxon>Eukaryota</taxon>
        <taxon>Fungi</taxon>
        <taxon>Fungi incertae sedis</taxon>
        <taxon>Zoopagomycota</taxon>
        <taxon>Kickxellomycotina</taxon>
        <taxon>Kickxellomycetes</taxon>
        <taxon>Kickxellales</taxon>
        <taxon>Kickxellaceae</taxon>
        <taxon>Mycoemilia</taxon>
    </lineage>
</organism>
<evidence type="ECO:0000256" key="4">
    <source>
        <dbReference type="ARBA" id="ARBA00022741"/>
    </source>
</evidence>
<evidence type="ECO:0000256" key="6">
    <source>
        <dbReference type="ARBA" id="ARBA00022801"/>
    </source>
</evidence>
<dbReference type="SMART" id="SM00382">
    <property type="entry name" value="AAA"/>
    <property type="match status" value="1"/>
</dbReference>
<evidence type="ECO:0000256" key="12">
    <source>
        <dbReference type="ARBA" id="ARBA00042301"/>
    </source>
</evidence>
<dbReference type="GO" id="GO:0003697">
    <property type="term" value="F:single-stranded DNA binding"/>
    <property type="evidence" value="ECO:0007669"/>
    <property type="project" value="TreeGrafter"/>
</dbReference>
<accession>A0A9W7ZXK1</accession>
<dbReference type="GO" id="GO:0005656">
    <property type="term" value="C:nuclear pre-replicative complex"/>
    <property type="evidence" value="ECO:0007669"/>
    <property type="project" value="UniProtKB-ARBA"/>
</dbReference>
<dbReference type="PANTHER" id="PTHR11630">
    <property type="entry name" value="DNA REPLICATION LICENSING FACTOR MCM FAMILY MEMBER"/>
    <property type="match status" value="1"/>
</dbReference>
<dbReference type="Gene3D" id="2.40.50.140">
    <property type="entry name" value="Nucleic acid-binding proteins"/>
    <property type="match status" value="1"/>
</dbReference>
<dbReference type="FunFam" id="3.40.50.300:FF:000671">
    <property type="entry name" value="DNA helicase MCM9 isoform X1"/>
    <property type="match status" value="1"/>
</dbReference>
<dbReference type="Proteomes" id="UP001150538">
    <property type="component" value="Unassembled WGS sequence"/>
</dbReference>
<keyword evidence="4 14" id="KW-0547">Nucleotide-binding</keyword>
<dbReference type="GO" id="GO:0000724">
    <property type="term" value="P:double-strand break repair via homologous recombination"/>
    <property type="evidence" value="ECO:0007669"/>
    <property type="project" value="TreeGrafter"/>
</dbReference>
<evidence type="ECO:0000313" key="18">
    <source>
        <dbReference type="Proteomes" id="UP001150538"/>
    </source>
</evidence>
<gene>
    <name evidence="17" type="primary">MCM9</name>
    <name evidence="17" type="ORF">H4219_005077</name>
</gene>